<dbReference type="Proteomes" id="UP000272025">
    <property type="component" value="Unassembled WGS sequence"/>
</dbReference>
<organism evidence="2 3">
    <name type="scientific">Sodiomyces alkalinus (strain CBS 110278 / VKM F-3762 / F11)</name>
    <name type="common">Alkaliphilic filamentous fungus</name>
    <dbReference type="NCBI Taxonomy" id="1314773"/>
    <lineage>
        <taxon>Eukaryota</taxon>
        <taxon>Fungi</taxon>
        <taxon>Dikarya</taxon>
        <taxon>Ascomycota</taxon>
        <taxon>Pezizomycotina</taxon>
        <taxon>Sordariomycetes</taxon>
        <taxon>Hypocreomycetidae</taxon>
        <taxon>Glomerellales</taxon>
        <taxon>Plectosphaerellaceae</taxon>
        <taxon>Sodiomyces</taxon>
    </lineage>
</organism>
<evidence type="ECO:0000313" key="3">
    <source>
        <dbReference type="Proteomes" id="UP000272025"/>
    </source>
</evidence>
<feature type="compositionally biased region" description="Basic and acidic residues" evidence="1">
    <location>
        <begin position="223"/>
        <end position="251"/>
    </location>
</feature>
<dbReference type="RefSeq" id="XP_028464109.1">
    <property type="nucleotide sequence ID" value="XM_028608861.1"/>
</dbReference>
<feature type="region of interest" description="Disordered" evidence="1">
    <location>
        <begin position="123"/>
        <end position="144"/>
    </location>
</feature>
<dbReference type="STRING" id="1314773.A0A3N2PP75"/>
<name>A0A3N2PP75_SODAK</name>
<dbReference type="SUPFAM" id="SSF53474">
    <property type="entry name" value="alpha/beta-Hydrolases"/>
    <property type="match status" value="1"/>
</dbReference>
<dbReference type="OrthoDB" id="10260961at2759"/>
<evidence type="ECO:0000256" key="1">
    <source>
        <dbReference type="SAM" id="MobiDB-lite"/>
    </source>
</evidence>
<protein>
    <recommendedName>
        <fullName evidence="4">AB hydrolase-1 domain-containing protein</fullName>
    </recommendedName>
</protein>
<dbReference type="PANTHER" id="PTHR42103:SF2">
    <property type="entry name" value="AB HYDROLASE-1 DOMAIN-CONTAINING PROTEIN"/>
    <property type="match status" value="1"/>
</dbReference>
<dbReference type="Gene3D" id="3.40.50.1820">
    <property type="entry name" value="alpha/beta hydrolase"/>
    <property type="match status" value="1"/>
</dbReference>
<sequence length="418" mass="46468">MLPEPTLRFTLPSVHDDTIIDCRVYHPHALTAFYHGPSWKRHAAIVAHPYAPLGGSYDDPIVNVVGEILLRAGFVVGTFNFRGAANSAGRTSWSSKPERGDYMSFVGFMIHYIHFLNPVRSGDRNARPAEPRNPSQSSEASATDADGRPLFVCAGYSYGAMITSQIPPLSEILPQFDEPYITSAAADIRLRAQHLAERQTILLADLRSGHPTSPRRSLGMRFGGDEGEQRRSNDMRRPHSPHTEAKLRKGVNELLARTRASRRRLSRMRSENNKAANPDGNENHTVPGAHRSSDDEAPQHLERVTDLIQVRPAYLLVSPLQGVITYLATMSFFPPYSNDTAQAAEDKLVGNPTLAVFGDRDVFVPVSKLRAWVGRLENVNGSRFHGEEIRTADHFWVEEMAVYRLRDAVARFVAGLVG</sequence>
<reference evidence="2 3" key="1">
    <citation type="journal article" date="2018" name="Mol. Ecol.">
        <title>The obligate alkalophilic soda-lake fungus Sodiomyces alkalinus has shifted to a protein diet.</title>
        <authorList>
            <person name="Grum-Grzhimaylo A.A."/>
            <person name="Falkoski D.L."/>
            <person name="van den Heuvel J."/>
            <person name="Valero-Jimenez C.A."/>
            <person name="Min B."/>
            <person name="Choi I.G."/>
            <person name="Lipzen A."/>
            <person name="Daum C.G."/>
            <person name="Aanen D.K."/>
            <person name="Tsang A."/>
            <person name="Henrissat B."/>
            <person name="Bilanenko E.N."/>
            <person name="de Vries R.P."/>
            <person name="van Kan J.A.L."/>
            <person name="Grigoriev I.V."/>
            <person name="Debets A.J.M."/>
        </authorList>
    </citation>
    <scope>NUCLEOTIDE SEQUENCE [LARGE SCALE GENOMIC DNA]</scope>
    <source>
        <strain evidence="2 3">F11</strain>
    </source>
</reference>
<feature type="region of interest" description="Disordered" evidence="1">
    <location>
        <begin position="208"/>
        <end position="297"/>
    </location>
</feature>
<accession>A0A3N2PP75</accession>
<evidence type="ECO:0008006" key="4">
    <source>
        <dbReference type="Google" id="ProtNLM"/>
    </source>
</evidence>
<evidence type="ECO:0000313" key="2">
    <source>
        <dbReference type="EMBL" id="ROT36303.1"/>
    </source>
</evidence>
<proteinExistence type="predicted"/>
<dbReference type="InterPro" id="IPR029058">
    <property type="entry name" value="AB_hydrolase_fold"/>
</dbReference>
<gene>
    <name evidence="2" type="ORF">SODALDRAFT_299062</name>
</gene>
<dbReference type="GeneID" id="39577339"/>
<keyword evidence="3" id="KW-1185">Reference proteome</keyword>
<dbReference type="AlphaFoldDB" id="A0A3N2PP75"/>
<dbReference type="EMBL" id="ML119059">
    <property type="protein sequence ID" value="ROT36303.1"/>
    <property type="molecule type" value="Genomic_DNA"/>
</dbReference>
<dbReference type="PANTHER" id="PTHR42103">
    <property type="entry name" value="ALPHA/BETA-HYDROLASES SUPERFAMILY PROTEIN"/>
    <property type="match status" value="1"/>
</dbReference>